<dbReference type="InterPro" id="IPR013207">
    <property type="entry name" value="LGFP"/>
</dbReference>
<evidence type="ECO:0000259" key="4">
    <source>
        <dbReference type="SMART" id="SM00644"/>
    </source>
</evidence>
<keyword evidence="3" id="KW-0732">Signal</keyword>
<evidence type="ECO:0000259" key="5">
    <source>
        <dbReference type="SMART" id="SM00701"/>
    </source>
</evidence>
<gene>
    <name evidence="6" type="ORF">JDP02_04635</name>
</gene>
<proteinExistence type="inferred from homology"/>
<evidence type="ECO:0000313" key="6">
    <source>
        <dbReference type="EMBL" id="MBK3427804.1"/>
    </source>
</evidence>
<evidence type="ECO:0000256" key="1">
    <source>
        <dbReference type="ARBA" id="ARBA00007553"/>
    </source>
</evidence>
<dbReference type="PANTHER" id="PTHR11022">
    <property type="entry name" value="PEPTIDOGLYCAN RECOGNITION PROTEIN"/>
    <property type="match status" value="1"/>
</dbReference>
<dbReference type="SMART" id="SM00644">
    <property type="entry name" value="Ami_2"/>
    <property type="match status" value="1"/>
</dbReference>
<dbReference type="Proteomes" id="UP000603369">
    <property type="component" value="Unassembled WGS sequence"/>
</dbReference>
<dbReference type="GO" id="GO:0008270">
    <property type="term" value="F:zinc ion binding"/>
    <property type="evidence" value="ECO:0007669"/>
    <property type="project" value="InterPro"/>
</dbReference>
<dbReference type="AlphaFoldDB" id="A0A8I1HT44"/>
<comment type="similarity">
    <text evidence="1">Belongs to the N-acetylmuramoyl-L-alanine amidase 2 family.</text>
</comment>
<dbReference type="SMART" id="SM00701">
    <property type="entry name" value="PGRP"/>
    <property type="match status" value="1"/>
</dbReference>
<feature type="compositionally biased region" description="Polar residues" evidence="2">
    <location>
        <begin position="432"/>
        <end position="443"/>
    </location>
</feature>
<dbReference type="InterPro" id="IPR006619">
    <property type="entry name" value="PGRP_domain_met/bac"/>
</dbReference>
<dbReference type="RefSeq" id="WP_200435623.1">
    <property type="nucleotide sequence ID" value="NZ_JAEHFL010000005.1"/>
</dbReference>
<dbReference type="InterPro" id="IPR002502">
    <property type="entry name" value="Amidase_domain"/>
</dbReference>
<feature type="region of interest" description="Disordered" evidence="2">
    <location>
        <begin position="41"/>
        <end position="63"/>
    </location>
</feature>
<feature type="chain" id="PRO_5038800568" evidence="3">
    <location>
        <begin position="21"/>
        <end position="640"/>
    </location>
</feature>
<evidence type="ECO:0000313" key="7">
    <source>
        <dbReference type="Proteomes" id="UP000603369"/>
    </source>
</evidence>
<dbReference type="GO" id="GO:0008745">
    <property type="term" value="F:N-acetylmuramoyl-L-alanine amidase activity"/>
    <property type="evidence" value="ECO:0007669"/>
    <property type="project" value="InterPro"/>
</dbReference>
<keyword evidence="7" id="KW-1185">Reference proteome</keyword>
<evidence type="ECO:0000256" key="2">
    <source>
        <dbReference type="SAM" id="MobiDB-lite"/>
    </source>
</evidence>
<dbReference type="EMBL" id="JAEHFL010000005">
    <property type="protein sequence ID" value="MBK3427804.1"/>
    <property type="molecule type" value="Genomic_DNA"/>
</dbReference>
<comment type="caution">
    <text evidence="6">The sequence shown here is derived from an EMBL/GenBank/DDBJ whole genome shotgun (WGS) entry which is preliminary data.</text>
</comment>
<dbReference type="Pfam" id="PF01510">
    <property type="entry name" value="Amidase_2"/>
    <property type="match status" value="1"/>
</dbReference>
<dbReference type="CDD" id="cd06583">
    <property type="entry name" value="PGRP"/>
    <property type="match status" value="1"/>
</dbReference>
<dbReference type="SUPFAM" id="SSF55846">
    <property type="entry name" value="N-acetylmuramoyl-L-alanine amidase-like"/>
    <property type="match status" value="1"/>
</dbReference>
<organism evidence="6 7">
    <name type="scientific">Corynebacterium tuberculostearicum</name>
    <dbReference type="NCBI Taxonomy" id="38304"/>
    <lineage>
        <taxon>Bacteria</taxon>
        <taxon>Bacillati</taxon>
        <taxon>Actinomycetota</taxon>
        <taxon>Actinomycetes</taxon>
        <taxon>Mycobacteriales</taxon>
        <taxon>Corynebacteriaceae</taxon>
        <taxon>Corynebacterium</taxon>
    </lineage>
</organism>
<feature type="signal peptide" evidence="3">
    <location>
        <begin position="1"/>
        <end position="20"/>
    </location>
</feature>
<reference evidence="6 7" key="1">
    <citation type="submission" date="2020-12" db="EMBL/GenBank/DDBJ databases">
        <title>Draft genome sequence of the commensal strain Corynebacterium tuberculostearicum MFP09/CIP 102622 isolated from human skin.</title>
        <authorList>
            <person name="Boukerb A.M."/>
            <person name="Janvier X."/>
            <person name="Feuilloley M.G.J."/>
            <person name="Groboillot A."/>
        </authorList>
    </citation>
    <scope>NUCLEOTIDE SEQUENCE [LARGE SCALE GENOMIC DNA]</scope>
    <source>
        <strain evidence="6 7">CIP 102622</strain>
    </source>
</reference>
<name>A0A8I1HT44_9CORY</name>
<dbReference type="InterPro" id="IPR015510">
    <property type="entry name" value="PGRP"/>
</dbReference>
<dbReference type="Gene3D" id="3.40.80.10">
    <property type="entry name" value="Peptidoglycan recognition protein-like"/>
    <property type="match status" value="1"/>
</dbReference>
<feature type="compositionally biased region" description="Pro residues" evidence="2">
    <location>
        <begin position="446"/>
        <end position="457"/>
    </location>
</feature>
<feature type="compositionally biased region" description="Basic and acidic residues" evidence="2">
    <location>
        <begin position="421"/>
        <end position="430"/>
    </location>
</feature>
<dbReference type="InterPro" id="IPR036505">
    <property type="entry name" value="Amidase/PGRP_sf"/>
</dbReference>
<sequence length="640" mass="68620">MQQRRRLVPTRSKWSTPVIAAVTSIALAVTAAFGGQQVLKTQDSANGGPIEVKNSSSSFSDGESIVVDDPAVAAQGDGESRRAVKQFHRDETFNMFAVTWEGKRDINSFVRSKQQDGSWSEWLPMDAMNYTEGKNGTELIFVGDTNDVQVSMANVDLVTGSNLDKKEDSLLDKAAKGADANRPAPLAYNVGDISPVADERTQVADLDAVFIDGNAQEGEAIEPTAETAGMPKVVTRAGWEADESKRCQEPTYDDGLKAMTLHHTAGTNNYTRAQAAAQVRGAYDYHAQTLGWCDIGYNVLVDKFGTIYEGRYGGLDKAVQGAHVGGFNSNNWGISMIGNYEETEPSREMLNSVAEIAGWKAAISGIDPMGKASLYSGGFNGSKFPAGTTATVPAFAGHNDFHYTACPGQYTTRHWDEIRKNTKRKADAIKSGKNSTDLNWQESPQPNTPKTPQPNTPKTPQQVGGEIMSSLGEVEVPVSTISALAGIAAAVFGVLIANERLQKPDTDQKVAGNLTTGDIPEIVNKVVQVSSNEGLKESWTSVLNAFGPVLGLAVGGPDTTDGGKILYQLFQNGVVLSSKESGTKALTGEIAKKWSEGDNASKLGLPTSNEEKNGKEIRVKFQGGEIVYNTETEKVDIFTD</sequence>
<dbReference type="PANTHER" id="PTHR11022:SF41">
    <property type="entry name" value="PEPTIDOGLYCAN-RECOGNITION PROTEIN LC-RELATED"/>
    <property type="match status" value="1"/>
</dbReference>
<feature type="domain" description="Peptidoglycan recognition protein family" evidence="5">
    <location>
        <begin position="231"/>
        <end position="379"/>
    </location>
</feature>
<dbReference type="GO" id="GO:0009253">
    <property type="term" value="P:peptidoglycan catabolic process"/>
    <property type="evidence" value="ECO:0007669"/>
    <property type="project" value="InterPro"/>
</dbReference>
<feature type="region of interest" description="Disordered" evidence="2">
    <location>
        <begin position="421"/>
        <end position="464"/>
    </location>
</feature>
<accession>A0A8I1HT44</accession>
<dbReference type="Pfam" id="PF08310">
    <property type="entry name" value="LGFP"/>
    <property type="match status" value="1"/>
</dbReference>
<feature type="domain" description="N-acetylmuramoyl-L-alanine amidase" evidence="4">
    <location>
        <begin position="244"/>
        <end position="418"/>
    </location>
</feature>
<evidence type="ECO:0000256" key="3">
    <source>
        <dbReference type="SAM" id="SignalP"/>
    </source>
</evidence>
<protein>
    <submittedName>
        <fullName evidence="6">N-acetylmuramoyl-L-alanine amidase</fullName>
    </submittedName>
</protein>